<dbReference type="AlphaFoldDB" id="A0A0E9RZS2"/>
<keyword evidence="1" id="KW-0812">Transmembrane</keyword>
<reference evidence="2" key="2">
    <citation type="journal article" date="2015" name="Fish Shellfish Immunol.">
        <title>Early steps in the European eel (Anguilla anguilla)-Vibrio vulnificus interaction in the gills: Role of the RtxA13 toxin.</title>
        <authorList>
            <person name="Callol A."/>
            <person name="Pajuelo D."/>
            <person name="Ebbesson L."/>
            <person name="Teles M."/>
            <person name="MacKenzie S."/>
            <person name="Amaro C."/>
        </authorList>
    </citation>
    <scope>NUCLEOTIDE SEQUENCE</scope>
</reference>
<keyword evidence="1" id="KW-0472">Membrane</keyword>
<keyword evidence="1" id="KW-1133">Transmembrane helix</keyword>
<sequence length="34" mass="4044">MPVESIMALSCLAIALMPFTDCKYLFFLCYWFKF</sequence>
<proteinExistence type="predicted"/>
<name>A0A0E9RZS2_ANGAN</name>
<feature type="transmembrane region" description="Helical" evidence="1">
    <location>
        <begin position="6"/>
        <end position="32"/>
    </location>
</feature>
<accession>A0A0E9RZS2</accession>
<dbReference type="EMBL" id="GBXM01074170">
    <property type="protein sequence ID" value="JAH34407.1"/>
    <property type="molecule type" value="Transcribed_RNA"/>
</dbReference>
<evidence type="ECO:0000313" key="2">
    <source>
        <dbReference type="EMBL" id="JAH34407.1"/>
    </source>
</evidence>
<evidence type="ECO:0000256" key="1">
    <source>
        <dbReference type="SAM" id="Phobius"/>
    </source>
</evidence>
<reference evidence="2" key="1">
    <citation type="submission" date="2014-11" db="EMBL/GenBank/DDBJ databases">
        <authorList>
            <person name="Amaro Gonzalez C."/>
        </authorList>
    </citation>
    <scope>NUCLEOTIDE SEQUENCE</scope>
</reference>
<protein>
    <submittedName>
        <fullName evidence="2">Uncharacterized protein</fullName>
    </submittedName>
</protein>
<organism evidence="2">
    <name type="scientific">Anguilla anguilla</name>
    <name type="common">European freshwater eel</name>
    <name type="synonym">Muraena anguilla</name>
    <dbReference type="NCBI Taxonomy" id="7936"/>
    <lineage>
        <taxon>Eukaryota</taxon>
        <taxon>Metazoa</taxon>
        <taxon>Chordata</taxon>
        <taxon>Craniata</taxon>
        <taxon>Vertebrata</taxon>
        <taxon>Euteleostomi</taxon>
        <taxon>Actinopterygii</taxon>
        <taxon>Neopterygii</taxon>
        <taxon>Teleostei</taxon>
        <taxon>Anguilliformes</taxon>
        <taxon>Anguillidae</taxon>
        <taxon>Anguilla</taxon>
    </lineage>
</organism>